<sequence>MKTALVTGASGGIGKAVVEKLAQEGYQIYAQYFRNIEPLKEAMELYDQIIPVYADLSSESGTEQLLENIPTSIDALIFANGISHYGLIQDVLMEDYQKIIQLHLTSPFFITQKVVSGMIRKQKGSILFISSIWGQTGASCEALYSMAKGGQISFVKALAKELAPSNIRVNAVAPGMIDTSMNDRFSPEELEDIKNSIPLERNGKPEEVANVVLFLISEQASYITGQVIAVNGGWYC</sequence>
<dbReference type="InterPro" id="IPR050259">
    <property type="entry name" value="SDR"/>
</dbReference>
<organism evidence="3 4">
    <name type="scientific">Aeribacillus pallidus</name>
    <dbReference type="NCBI Taxonomy" id="33936"/>
    <lineage>
        <taxon>Bacteria</taxon>
        <taxon>Bacillati</taxon>
        <taxon>Bacillota</taxon>
        <taxon>Bacilli</taxon>
        <taxon>Bacillales</taxon>
        <taxon>Bacillaceae</taxon>
        <taxon>Aeribacillus</taxon>
    </lineage>
</organism>
<evidence type="ECO:0000256" key="2">
    <source>
        <dbReference type="ARBA" id="ARBA00023002"/>
    </source>
</evidence>
<dbReference type="PANTHER" id="PTHR42879">
    <property type="entry name" value="3-OXOACYL-(ACYL-CARRIER-PROTEIN) REDUCTASE"/>
    <property type="match status" value="1"/>
</dbReference>
<dbReference type="PRINTS" id="PR00081">
    <property type="entry name" value="GDHRDH"/>
</dbReference>
<evidence type="ECO:0000313" key="3">
    <source>
        <dbReference type="EMBL" id="KZN97659.1"/>
    </source>
</evidence>
<comment type="caution">
    <text evidence="3">The sequence shown here is derived from an EMBL/GenBank/DDBJ whole genome shotgun (WGS) entry which is preliminary data.</text>
</comment>
<keyword evidence="4" id="KW-1185">Reference proteome</keyword>
<dbReference type="Proteomes" id="UP000076476">
    <property type="component" value="Unassembled WGS sequence"/>
</dbReference>
<protein>
    <submittedName>
        <fullName evidence="3">3-ketoacyl-ACP reductase</fullName>
    </submittedName>
</protein>
<evidence type="ECO:0000313" key="4">
    <source>
        <dbReference type="Proteomes" id="UP000076476"/>
    </source>
</evidence>
<evidence type="ECO:0000256" key="1">
    <source>
        <dbReference type="ARBA" id="ARBA00006484"/>
    </source>
</evidence>
<keyword evidence="2" id="KW-0560">Oxidoreductase</keyword>
<name>A0A165Z057_9BACI</name>
<comment type="similarity">
    <text evidence="1">Belongs to the short-chain dehydrogenases/reductases (SDR) family.</text>
</comment>
<dbReference type="Pfam" id="PF13561">
    <property type="entry name" value="adh_short_C2"/>
    <property type="match status" value="1"/>
</dbReference>
<dbReference type="EMBL" id="LWBR01000007">
    <property type="protein sequence ID" value="KZN97659.1"/>
    <property type="molecule type" value="Genomic_DNA"/>
</dbReference>
<dbReference type="NCBIfam" id="NF047420">
    <property type="entry name" value="EF_P_mod_YmfI"/>
    <property type="match status" value="1"/>
</dbReference>
<accession>A0A165Z057</accession>
<dbReference type="STRING" id="33936.AZI98_02525"/>
<gene>
    <name evidence="3" type="primary">fabG</name>
    <name evidence="3" type="ORF">AZI98_02525</name>
</gene>
<reference evidence="3 4" key="1">
    <citation type="submission" date="2016-04" db="EMBL/GenBank/DDBJ databases">
        <title>Draft genome sequence of Aeribacillus pallidus 8m3 from petroleum reservoir.</title>
        <authorList>
            <person name="Poltaraus A.B."/>
            <person name="Nazina T.N."/>
            <person name="Tourova T.P."/>
            <person name="Malakho S.M."/>
            <person name="Korshunova A.V."/>
            <person name="Sokolova D.S."/>
        </authorList>
    </citation>
    <scope>NUCLEOTIDE SEQUENCE [LARGE SCALE GENOMIC DNA]</scope>
    <source>
        <strain evidence="3 4">8m3</strain>
    </source>
</reference>
<dbReference type="OrthoDB" id="9803333at2"/>
<dbReference type="PRINTS" id="PR00080">
    <property type="entry name" value="SDRFAMILY"/>
</dbReference>
<proteinExistence type="inferred from homology"/>
<dbReference type="CDD" id="cd05233">
    <property type="entry name" value="SDR_c"/>
    <property type="match status" value="1"/>
</dbReference>
<dbReference type="InterPro" id="IPR002347">
    <property type="entry name" value="SDR_fam"/>
</dbReference>
<dbReference type="SUPFAM" id="SSF51735">
    <property type="entry name" value="NAD(P)-binding Rossmann-fold domains"/>
    <property type="match status" value="1"/>
</dbReference>
<dbReference type="PANTHER" id="PTHR42879:SF2">
    <property type="entry name" value="3-OXOACYL-[ACYL-CARRIER-PROTEIN] REDUCTASE FABG"/>
    <property type="match status" value="1"/>
</dbReference>
<dbReference type="Gene3D" id="3.40.50.720">
    <property type="entry name" value="NAD(P)-binding Rossmann-like Domain"/>
    <property type="match status" value="1"/>
</dbReference>
<dbReference type="FunFam" id="3.40.50.720:FF:000173">
    <property type="entry name" value="3-oxoacyl-[acyl-carrier protein] reductase"/>
    <property type="match status" value="1"/>
</dbReference>
<dbReference type="AlphaFoldDB" id="A0A165Z057"/>
<dbReference type="GO" id="GO:0016491">
    <property type="term" value="F:oxidoreductase activity"/>
    <property type="evidence" value="ECO:0007669"/>
    <property type="project" value="UniProtKB-KW"/>
</dbReference>
<dbReference type="InterPro" id="IPR036291">
    <property type="entry name" value="NAD(P)-bd_dom_sf"/>
</dbReference>